<gene>
    <name evidence="9" type="primary">gpsA</name>
    <name evidence="14" type="ORF">JK636_04240</name>
</gene>
<feature type="binding site" evidence="9">
    <location>
        <position position="50"/>
    </location>
    <ligand>
        <name>NADPH</name>
        <dbReference type="ChEBI" id="CHEBI:57783"/>
    </ligand>
</feature>
<dbReference type="PANTHER" id="PTHR11728:SF1">
    <property type="entry name" value="GLYCEROL-3-PHOSPHATE DEHYDROGENASE [NAD(+)] 2, CHLOROPLASTIC"/>
    <property type="match status" value="1"/>
</dbReference>
<keyword evidence="5 9" id="KW-0520">NAD</keyword>
<evidence type="ECO:0000256" key="6">
    <source>
        <dbReference type="ARBA" id="ARBA00023098"/>
    </source>
</evidence>
<keyword evidence="9" id="KW-0547">Nucleotide-binding</keyword>
<name>A0ABS1T6K0_9CLOT</name>
<dbReference type="Pfam" id="PF01210">
    <property type="entry name" value="NAD_Gly3P_dh_N"/>
    <property type="match status" value="1"/>
</dbReference>
<feature type="binding site" evidence="9">
    <location>
        <position position="107"/>
    </location>
    <ligand>
        <name>NADPH</name>
        <dbReference type="ChEBI" id="CHEBI:57783"/>
    </ligand>
</feature>
<keyword evidence="6 9" id="KW-0443">Lipid metabolism</keyword>
<feature type="binding site" evidence="9">
    <location>
        <position position="135"/>
    </location>
    <ligand>
        <name>sn-glycerol 3-phosphate</name>
        <dbReference type="ChEBI" id="CHEBI:57597"/>
    </ligand>
</feature>
<feature type="binding site" evidence="9">
    <location>
        <position position="255"/>
    </location>
    <ligand>
        <name>sn-glycerol 3-phosphate</name>
        <dbReference type="ChEBI" id="CHEBI:57597"/>
    </ligand>
</feature>
<dbReference type="Gene3D" id="1.10.1040.10">
    <property type="entry name" value="N-(1-d-carboxylethyl)-l-norvaline Dehydrogenase, domain 2"/>
    <property type="match status" value="1"/>
</dbReference>
<dbReference type="InterPro" id="IPR006109">
    <property type="entry name" value="G3P_DH_NAD-dep_C"/>
</dbReference>
<dbReference type="Pfam" id="PF07479">
    <property type="entry name" value="NAD_Gly3P_dh_C"/>
    <property type="match status" value="1"/>
</dbReference>
<dbReference type="PRINTS" id="PR00077">
    <property type="entry name" value="GPDHDRGNASE"/>
</dbReference>
<evidence type="ECO:0000256" key="1">
    <source>
        <dbReference type="ARBA" id="ARBA00011009"/>
    </source>
</evidence>
<feature type="binding site" evidence="9">
    <location>
        <position position="33"/>
    </location>
    <ligand>
        <name>NADPH</name>
        <dbReference type="ChEBI" id="CHEBI:57783"/>
    </ligand>
</feature>
<evidence type="ECO:0000256" key="5">
    <source>
        <dbReference type="ARBA" id="ARBA00023027"/>
    </source>
</evidence>
<dbReference type="InterPro" id="IPR008927">
    <property type="entry name" value="6-PGluconate_DH-like_C_sf"/>
</dbReference>
<feature type="binding site" evidence="9">
    <location>
        <position position="278"/>
    </location>
    <ligand>
        <name>NADPH</name>
        <dbReference type="ChEBI" id="CHEBI:57783"/>
    </ligand>
</feature>
<evidence type="ECO:0000313" key="15">
    <source>
        <dbReference type="Proteomes" id="UP000632377"/>
    </source>
</evidence>
<dbReference type="SUPFAM" id="SSF51735">
    <property type="entry name" value="NAD(P)-binding Rossmann-fold domains"/>
    <property type="match status" value="1"/>
</dbReference>
<sequence>MNANVSFLGGGSFGTALGIMLAKKGLCVRIWDRNKQVIDDINDKRENIKYLPKITVPYNVTGCVELTKCVLDSDFIVLSVPSHAIRNLCKQIKEHVNKNQIIVSIAKGIEEESLKRISEVIEEELPDNPVVVLSGPSHAEEVALDIPTAVVAASKDLNSAQKVQDLFLTKKFRVYTNEDIVGVEIGGAVKNIIALAAGISDGIGYGDNTKAALMTRGMSEIIRIGTKLGGKSETFSGLTGIGDLIVTCTSMHSRNRRAGILIGKGTTVEDAISQIGMVVEGIKACRAFHALKEKLNISMPITDTLYQVLFEGKDPKYGVYELMSREKKDEIYNIE</sequence>
<dbReference type="Proteomes" id="UP000632377">
    <property type="component" value="Unassembled WGS sequence"/>
</dbReference>
<comment type="caution">
    <text evidence="9">Lacks conserved residue(s) required for the propagation of feature annotation.</text>
</comment>
<keyword evidence="7 9" id="KW-0594">Phospholipid biosynthesis</keyword>
<feature type="binding site" evidence="9">
    <location>
        <position position="107"/>
    </location>
    <ligand>
        <name>sn-glycerol 3-phosphate</name>
        <dbReference type="ChEBI" id="CHEBI:57597"/>
    </ligand>
</feature>
<feature type="binding site" evidence="9">
    <location>
        <position position="243"/>
    </location>
    <ligand>
        <name>sn-glycerol 3-phosphate</name>
        <dbReference type="ChEBI" id="CHEBI:57597"/>
    </ligand>
</feature>
<comment type="function">
    <text evidence="9">Catalyzes the reduction of the glycolytic intermediate dihydroxyacetone phosphate (DHAP) to sn-glycerol 3-phosphate (G3P), the key precursor for phospholipid synthesis.</text>
</comment>
<dbReference type="NCBIfam" id="NF000940">
    <property type="entry name" value="PRK00094.1-2"/>
    <property type="match status" value="1"/>
</dbReference>
<comment type="catalytic activity">
    <reaction evidence="9">
        <text>sn-glycerol 3-phosphate + NAD(+) = dihydroxyacetone phosphate + NADH + H(+)</text>
        <dbReference type="Rhea" id="RHEA:11092"/>
        <dbReference type="ChEBI" id="CHEBI:15378"/>
        <dbReference type="ChEBI" id="CHEBI:57540"/>
        <dbReference type="ChEBI" id="CHEBI:57597"/>
        <dbReference type="ChEBI" id="CHEBI:57642"/>
        <dbReference type="ChEBI" id="CHEBI:57945"/>
        <dbReference type="EC" id="1.1.1.94"/>
    </reaction>
</comment>
<keyword evidence="3 9" id="KW-0521">NADP</keyword>
<dbReference type="GO" id="GO:0047952">
    <property type="term" value="F:glycerol-3-phosphate dehydrogenase [NAD(P)+] activity"/>
    <property type="evidence" value="ECO:0007669"/>
    <property type="project" value="UniProtKB-EC"/>
</dbReference>
<organism evidence="14 15">
    <name type="scientific">Clostridium rhizosphaerae</name>
    <dbReference type="NCBI Taxonomy" id="2803861"/>
    <lineage>
        <taxon>Bacteria</taxon>
        <taxon>Bacillati</taxon>
        <taxon>Bacillota</taxon>
        <taxon>Clostridia</taxon>
        <taxon>Eubacteriales</taxon>
        <taxon>Clostridiaceae</taxon>
        <taxon>Clostridium</taxon>
    </lineage>
</organism>
<evidence type="ECO:0000259" key="13">
    <source>
        <dbReference type="Pfam" id="PF07479"/>
    </source>
</evidence>
<dbReference type="HAMAP" id="MF_00394">
    <property type="entry name" value="NAD_Glyc3P_dehydrog"/>
    <property type="match status" value="1"/>
</dbReference>
<proteinExistence type="inferred from homology"/>
<dbReference type="Gene3D" id="3.40.50.720">
    <property type="entry name" value="NAD(P)-binding Rossmann-like Domain"/>
    <property type="match status" value="1"/>
</dbReference>
<dbReference type="InterPro" id="IPR011128">
    <property type="entry name" value="G3P_DH_NAD-dep_N"/>
</dbReference>
<comment type="catalytic activity">
    <reaction evidence="9 11">
        <text>sn-glycerol 3-phosphate + NADP(+) = dihydroxyacetone phosphate + NADPH + H(+)</text>
        <dbReference type="Rhea" id="RHEA:11096"/>
        <dbReference type="ChEBI" id="CHEBI:15378"/>
        <dbReference type="ChEBI" id="CHEBI:57597"/>
        <dbReference type="ChEBI" id="CHEBI:57642"/>
        <dbReference type="ChEBI" id="CHEBI:57783"/>
        <dbReference type="ChEBI" id="CHEBI:58349"/>
        <dbReference type="EC" id="1.1.1.94"/>
    </reaction>
</comment>
<feature type="domain" description="Glycerol-3-phosphate dehydrogenase NAD-dependent C-terminal" evidence="13">
    <location>
        <begin position="179"/>
        <end position="316"/>
    </location>
</feature>
<dbReference type="EMBL" id="JAESWC010000002">
    <property type="protein sequence ID" value="MBL4934965.1"/>
    <property type="molecule type" value="Genomic_DNA"/>
</dbReference>
<dbReference type="PROSITE" id="PS00957">
    <property type="entry name" value="NAD_G3PDH"/>
    <property type="match status" value="1"/>
</dbReference>
<dbReference type="SUPFAM" id="SSF48179">
    <property type="entry name" value="6-phosphogluconate dehydrogenase C-terminal domain-like"/>
    <property type="match status" value="1"/>
</dbReference>
<evidence type="ECO:0000256" key="3">
    <source>
        <dbReference type="ARBA" id="ARBA00022857"/>
    </source>
</evidence>
<feature type="active site" description="Proton acceptor" evidence="9">
    <location>
        <position position="190"/>
    </location>
</feature>
<dbReference type="EC" id="1.1.1.94" evidence="9"/>
<evidence type="ECO:0000256" key="7">
    <source>
        <dbReference type="ARBA" id="ARBA00023209"/>
    </source>
</evidence>
<dbReference type="PANTHER" id="PTHR11728">
    <property type="entry name" value="GLYCEROL-3-PHOSPHATE DEHYDROGENASE"/>
    <property type="match status" value="1"/>
</dbReference>
<dbReference type="InterPro" id="IPR013328">
    <property type="entry name" value="6PGD_dom2"/>
</dbReference>
<evidence type="ECO:0000259" key="12">
    <source>
        <dbReference type="Pfam" id="PF01210"/>
    </source>
</evidence>
<feature type="binding site" evidence="9">
    <location>
        <position position="139"/>
    </location>
    <ligand>
        <name>NADPH</name>
        <dbReference type="ChEBI" id="CHEBI:57783"/>
    </ligand>
</feature>
<dbReference type="PIRSF" id="PIRSF000114">
    <property type="entry name" value="Glycerol-3-P_dh"/>
    <property type="match status" value="1"/>
</dbReference>
<accession>A0ABS1T6K0</accession>
<dbReference type="InterPro" id="IPR006168">
    <property type="entry name" value="G3P_DH_NAD-dep"/>
</dbReference>
<keyword evidence="15" id="KW-1185">Reference proteome</keyword>
<dbReference type="NCBIfam" id="NF000942">
    <property type="entry name" value="PRK00094.1-4"/>
    <property type="match status" value="1"/>
</dbReference>
<feature type="binding site" evidence="9">
    <location>
        <position position="254"/>
    </location>
    <ligand>
        <name>sn-glycerol 3-phosphate</name>
        <dbReference type="ChEBI" id="CHEBI:57597"/>
    </ligand>
</feature>
<feature type="domain" description="Glycerol-3-phosphate dehydrogenase NAD-dependent N-terminal" evidence="12">
    <location>
        <begin position="5"/>
        <end position="158"/>
    </location>
</feature>
<evidence type="ECO:0000256" key="8">
    <source>
        <dbReference type="ARBA" id="ARBA00023264"/>
    </source>
</evidence>
<keyword evidence="9" id="KW-0963">Cytoplasm</keyword>
<reference evidence="14 15" key="1">
    <citation type="submission" date="2021-01" db="EMBL/GenBank/DDBJ databases">
        <title>Genome public.</title>
        <authorList>
            <person name="Liu C."/>
            <person name="Sun Q."/>
        </authorList>
    </citation>
    <scope>NUCLEOTIDE SEQUENCE [LARGE SCALE GENOMIC DNA]</scope>
    <source>
        <strain evidence="14 15">YIM B02515</strain>
    </source>
</reference>
<dbReference type="NCBIfam" id="NF000941">
    <property type="entry name" value="PRK00094.1-3"/>
    <property type="match status" value="1"/>
</dbReference>
<evidence type="ECO:0000256" key="2">
    <source>
        <dbReference type="ARBA" id="ARBA00022516"/>
    </source>
</evidence>
<comment type="caution">
    <text evidence="14">The sequence shown here is derived from an EMBL/GenBank/DDBJ whole genome shotgun (WGS) entry which is preliminary data.</text>
</comment>
<dbReference type="RefSeq" id="WP_202747595.1">
    <property type="nucleotide sequence ID" value="NZ_JAESWC010000002.1"/>
</dbReference>
<feature type="binding site" evidence="9">
    <location>
        <position position="253"/>
    </location>
    <ligand>
        <name>sn-glycerol 3-phosphate</name>
        <dbReference type="ChEBI" id="CHEBI:57597"/>
    </ligand>
</feature>
<comment type="pathway">
    <text evidence="9">Membrane lipid metabolism; glycerophospholipid metabolism.</text>
</comment>
<evidence type="ECO:0000256" key="4">
    <source>
        <dbReference type="ARBA" id="ARBA00023002"/>
    </source>
</evidence>
<feature type="binding site" evidence="9">
    <location>
        <position position="12"/>
    </location>
    <ligand>
        <name>NADPH</name>
        <dbReference type="ChEBI" id="CHEBI:57783"/>
    </ligand>
</feature>
<protein>
    <recommendedName>
        <fullName evidence="9">Glycerol-3-phosphate dehydrogenase [NAD(P)+]</fullName>
        <ecNumber evidence="9">1.1.1.94</ecNumber>
    </recommendedName>
    <alternativeName>
        <fullName evidence="9">NAD(P)(+)-dependent glycerol-3-phosphate dehydrogenase</fullName>
    </alternativeName>
    <alternativeName>
        <fullName evidence="9">NAD(P)H-dependent dihydroxyacetone-phosphate reductase</fullName>
    </alternativeName>
</protein>
<keyword evidence="4 9" id="KW-0560">Oxidoreductase</keyword>
<evidence type="ECO:0000256" key="11">
    <source>
        <dbReference type="RuleBase" id="RU000439"/>
    </source>
</evidence>
<feature type="binding site" evidence="9">
    <location>
        <position position="280"/>
    </location>
    <ligand>
        <name>NADPH</name>
        <dbReference type="ChEBI" id="CHEBI:57783"/>
    </ligand>
</feature>
<comment type="similarity">
    <text evidence="1 9 10">Belongs to the NAD-dependent glycerol-3-phosphate dehydrogenase family.</text>
</comment>
<evidence type="ECO:0000313" key="14">
    <source>
        <dbReference type="EMBL" id="MBL4934965.1"/>
    </source>
</evidence>
<keyword evidence="2 9" id="KW-0444">Lipid biosynthesis</keyword>
<feature type="binding site" evidence="9">
    <location>
        <position position="137"/>
    </location>
    <ligand>
        <name>sn-glycerol 3-phosphate</name>
        <dbReference type="ChEBI" id="CHEBI:57597"/>
    </ligand>
</feature>
<comment type="subcellular location">
    <subcellularLocation>
        <location evidence="9">Cytoplasm</location>
    </subcellularLocation>
</comment>
<feature type="binding site" evidence="9">
    <location>
        <position position="254"/>
    </location>
    <ligand>
        <name>NADPH</name>
        <dbReference type="ChEBI" id="CHEBI:57783"/>
    </ligand>
</feature>
<dbReference type="InterPro" id="IPR036291">
    <property type="entry name" value="NAD(P)-bd_dom_sf"/>
</dbReference>
<feature type="binding site" evidence="9">
    <location>
        <position position="13"/>
    </location>
    <ligand>
        <name>NADPH</name>
        <dbReference type="ChEBI" id="CHEBI:57783"/>
    </ligand>
</feature>
<keyword evidence="8 9" id="KW-1208">Phospholipid metabolism</keyword>
<feature type="binding site" evidence="9">
    <location>
        <position position="190"/>
    </location>
    <ligand>
        <name>sn-glycerol 3-phosphate</name>
        <dbReference type="ChEBI" id="CHEBI:57597"/>
    </ligand>
</feature>
<evidence type="ECO:0000256" key="9">
    <source>
        <dbReference type="HAMAP-Rule" id="MF_00394"/>
    </source>
</evidence>
<evidence type="ECO:0000256" key="10">
    <source>
        <dbReference type="RuleBase" id="RU000437"/>
    </source>
</evidence>